<gene>
    <name evidence="1" type="ORF">HV077_25750</name>
</gene>
<reference evidence="1 2" key="1">
    <citation type="submission" date="2020-06" db="EMBL/GenBank/DDBJ databases">
        <title>REHAB project genomes.</title>
        <authorList>
            <person name="Shaw L.P."/>
        </authorList>
    </citation>
    <scope>NUCLEOTIDE SEQUENCE [LARGE SCALE GENOMIC DNA]</scope>
    <source>
        <strain evidence="1 2">RHBSTW-00116</strain>
    </source>
</reference>
<dbReference type="EMBL" id="JABXRI010000003">
    <property type="protein sequence ID" value="MBA8065697.1"/>
    <property type="molecule type" value="Genomic_DNA"/>
</dbReference>
<organism evidence="1 2">
    <name type="scientific">Citrobacter freundii</name>
    <dbReference type="NCBI Taxonomy" id="546"/>
    <lineage>
        <taxon>Bacteria</taxon>
        <taxon>Pseudomonadati</taxon>
        <taxon>Pseudomonadota</taxon>
        <taxon>Gammaproteobacteria</taxon>
        <taxon>Enterobacterales</taxon>
        <taxon>Enterobacteriaceae</taxon>
        <taxon>Citrobacter</taxon>
        <taxon>Citrobacter freundii complex</taxon>
    </lineage>
</organism>
<protein>
    <submittedName>
        <fullName evidence="1">Uncharacterized protein</fullName>
    </submittedName>
</protein>
<dbReference type="AlphaFoldDB" id="A0A7W3D9V9"/>
<evidence type="ECO:0000313" key="2">
    <source>
        <dbReference type="Proteomes" id="UP000591803"/>
    </source>
</evidence>
<dbReference type="Proteomes" id="UP000591803">
    <property type="component" value="Unassembled WGS sequence"/>
</dbReference>
<evidence type="ECO:0000313" key="1">
    <source>
        <dbReference type="EMBL" id="MBA8065697.1"/>
    </source>
</evidence>
<proteinExistence type="predicted"/>
<comment type="caution">
    <text evidence="1">The sequence shown here is derived from an EMBL/GenBank/DDBJ whole genome shotgun (WGS) entry which is preliminary data.</text>
</comment>
<sequence length="80" mass="8936">MTNSYTLTTTPLLASTAPLRWNIDTTSKQTPLQLANGRIELSGWLLAEGERSPRPGKIHEHARIYRLRSVAGSQILNFMS</sequence>
<accession>A0A7W3D9V9</accession>
<name>A0A7W3D9V9_CITFR</name>